<dbReference type="STRING" id="311410.LA5095_02375"/>
<feature type="transmembrane region" description="Helical" evidence="2">
    <location>
        <begin position="20"/>
        <end position="39"/>
    </location>
</feature>
<reference evidence="4" key="1">
    <citation type="submission" date="2015-07" db="EMBL/GenBank/DDBJ databases">
        <authorList>
            <person name="Rodrigo-Torres Lidia"/>
            <person name="Arahal R.David."/>
        </authorList>
    </citation>
    <scope>NUCLEOTIDE SEQUENCE [LARGE SCALE GENOMIC DNA]</scope>
    <source>
        <strain evidence="4">CECT 5096</strain>
    </source>
</reference>
<gene>
    <name evidence="3" type="ORF">LA5096_01231</name>
</gene>
<evidence type="ECO:0000256" key="2">
    <source>
        <dbReference type="SAM" id="Phobius"/>
    </source>
</evidence>
<feature type="compositionally biased region" description="Basic and acidic residues" evidence="1">
    <location>
        <begin position="111"/>
        <end position="121"/>
    </location>
</feature>
<keyword evidence="4" id="KW-1185">Reference proteome</keyword>
<protein>
    <submittedName>
        <fullName evidence="3">Uncharacterized protein</fullName>
    </submittedName>
</protein>
<evidence type="ECO:0000256" key="1">
    <source>
        <dbReference type="SAM" id="MobiDB-lite"/>
    </source>
</evidence>
<dbReference type="AlphaFoldDB" id="A0A0M7AE82"/>
<feature type="compositionally biased region" description="Low complexity" evidence="1">
    <location>
        <begin position="101"/>
        <end position="110"/>
    </location>
</feature>
<dbReference type="OrthoDB" id="7679572at2"/>
<evidence type="ECO:0000313" key="3">
    <source>
        <dbReference type="EMBL" id="CTQ66804.1"/>
    </source>
</evidence>
<accession>A0A0M7AE82</accession>
<dbReference type="EMBL" id="CXWC01000002">
    <property type="protein sequence ID" value="CTQ66804.1"/>
    <property type="molecule type" value="Genomic_DNA"/>
</dbReference>
<dbReference type="RefSeq" id="WP_055115112.1">
    <property type="nucleotide sequence ID" value="NZ_CXWA01000002.1"/>
</dbReference>
<evidence type="ECO:0000313" key="4">
    <source>
        <dbReference type="Proteomes" id="UP000049983"/>
    </source>
</evidence>
<organism evidence="3 4">
    <name type="scientific">Roseibium album</name>
    <dbReference type="NCBI Taxonomy" id="311410"/>
    <lineage>
        <taxon>Bacteria</taxon>
        <taxon>Pseudomonadati</taxon>
        <taxon>Pseudomonadota</taxon>
        <taxon>Alphaproteobacteria</taxon>
        <taxon>Hyphomicrobiales</taxon>
        <taxon>Stappiaceae</taxon>
        <taxon>Roseibium</taxon>
    </lineage>
</organism>
<keyword evidence="2" id="KW-1133">Transmembrane helix</keyword>
<name>A0A0M7AE82_9HYPH</name>
<proteinExistence type="predicted"/>
<feature type="compositionally biased region" description="Gly residues" evidence="1">
    <location>
        <begin position="52"/>
        <end position="87"/>
    </location>
</feature>
<dbReference type="Proteomes" id="UP000049983">
    <property type="component" value="Unassembled WGS sequence"/>
</dbReference>
<dbReference type="GeneID" id="97668657"/>
<keyword evidence="2" id="KW-0472">Membrane</keyword>
<feature type="region of interest" description="Disordered" evidence="1">
    <location>
        <begin position="49"/>
        <end position="155"/>
    </location>
</feature>
<keyword evidence="2" id="KW-0812">Transmembrane</keyword>
<sequence>MKHARQNSLQDRLSAMFRILPGVAASAVVFSLVFFSPLFDWKDSIAAAAQSGEGGGGGKSSGGGSNGGGGDTGGRGGGDGSSGGSSGGESDTSNRQKKAPSNSNGNSNESASEKSRSDGLMDRIFGGPAFGGDSEPSGGALSRSEEREAIQSGWR</sequence>